<dbReference type="PANTHER" id="PTHR30535">
    <property type="entry name" value="VITAMIN B12-BINDING PROTEIN"/>
    <property type="match status" value="1"/>
</dbReference>
<evidence type="ECO:0000313" key="2">
    <source>
        <dbReference type="EMBL" id="KUK43418.1"/>
    </source>
</evidence>
<dbReference type="AlphaFoldDB" id="A0A117LEX7"/>
<sequence>MRQTRKKASKIIRLPLLLLLAISFALAAAPAAAYEVVVPGDLDDDMIVSDEELSAAQSSFDEGKITAEELTKIVHINENYPRTVVDTAGREVTFYKPIERIITRDPDPLRLVIALGDGDKVLSSEQSAKFCICPMQGWAGVFDASNVKGCEDCFYQILDGRMPNLPETSTRQAVNYELIASLQPDVIFTTTSTEVNDFETKIGCPVVTVGGSGWLYEYEGGLYGQIEVVGDVLEREDEAAELIGFVESKIDMISSVTEALGEDEKSLVYFAPRGAKLGFYDPKEGRDFTRTVVSYRPLDIAGGINVAAEATGNEINIALEQLIAWNPDYIFIACSLPEDAEVIDWVKASPDLQSIDAVANGDVYNSFFPFCRGSPPDRSLFNMIYMAKVLHPEEFQDIDLEEEGNEIFKAFLGVDGVFTEYADYLIWPREWMNAQGA</sequence>
<gene>
    <name evidence="2" type="ORF">XD72_2201</name>
</gene>
<evidence type="ECO:0000313" key="3">
    <source>
        <dbReference type="Proteomes" id="UP000057043"/>
    </source>
</evidence>
<dbReference type="EMBL" id="LGFT01000075">
    <property type="protein sequence ID" value="KUK43418.1"/>
    <property type="molecule type" value="Genomic_DNA"/>
</dbReference>
<dbReference type="Proteomes" id="UP000057043">
    <property type="component" value="Unassembled WGS sequence"/>
</dbReference>
<evidence type="ECO:0000259" key="1">
    <source>
        <dbReference type="PROSITE" id="PS50983"/>
    </source>
</evidence>
<feature type="domain" description="Fe/B12 periplasmic-binding" evidence="1">
    <location>
        <begin position="100"/>
        <end position="394"/>
    </location>
</feature>
<dbReference type="PATRIC" id="fig|301375.7.peg.717"/>
<dbReference type="Gene3D" id="3.40.50.1980">
    <property type="entry name" value="Nitrogenase molybdenum iron protein domain"/>
    <property type="match status" value="2"/>
</dbReference>
<dbReference type="InterPro" id="IPR002491">
    <property type="entry name" value="ABC_transptr_periplasmic_BD"/>
</dbReference>
<dbReference type="PANTHER" id="PTHR30535:SF34">
    <property type="entry name" value="MOLYBDATE-BINDING PROTEIN MOLA"/>
    <property type="match status" value="1"/>
</dbReference>
<organism evidence="2 3">
    <name type="scientific">Methanothrix harundinacea</name>
    <dbReference type="NCBI Taxonomy" id="301375"/>
    <lineage>
        <taxon>Archaea</taxon>
        <taxon>Methanobacteriati</taxon>
        <taxon>Methanobacteriota</taxon>
        <taxon>Stenosarchaea group</taxon>
        <taxon>Methanomicrobia</taxon>
        <taxon>Methanotrichales</taxon>
        <taxon>Methanotrichaceae</taxon>
        <taxon>Methanothrix</taxon>
    </lineage>
</organism>
<protein>
    <submittedName>
        <fullName evidence="2">Periplasmic binding protein</fullName>
    </submittedName>
</protein>
<dbReference type="PROSITE" id="PS50983">
    <property type="entry name" value="FE_B12_PBP"/>
    <property type="match status" value="1"/>
</dbReference>
<dbReference type="InterPro" id="IPR050902">
    <property type="entry name" value="ABC_Transporter_SBP"/>
</dbReference>
<dbReference type="SUPFAM" id="SSF53807">
    <property type="entry name" value="Helical backbone' metal receptor"/>
    <property type="match status" value="1"/>
</dbReference>
<comment type="caution">
    <text evidence="2">The sequence shown here is derived from an EMBL/GenBank/DDBJ whole genome shotgun (WGS) entry which is preliminary data.</text>
</comment>
<accession>A0A117LEX7</accession>
<reference evidence="2 3" key="1">
    <citation type="journal article" date="2015" name="MBio">
        <title>Genome-Resolved Metagenomic Analysis Reveals Roles for Candidate Phyla and Other Microbial Community Members in Biogeochemical Transformations in Oil Reservoirs.</title>
        <authorList>
            <person name="Hu P."/>
            <person name="Tom L."/>
            <person name="Singh A."/>
            <person name="Thomas B.C."/>
            <person name="Baker B.J."/>
            <person name="Piceno Y.M."/>
            <person name="Andersen G.L."/>
            <person name="Banfield J.F."/>
        </authorList>
    </citation>
    <scope>NUCLEOTIDE SEQUENCE [LARGE SCALE GENOMIC DNA]</scope>
    <source>
        <strain evidence="2">57_489</strain>
    </source>
</reference>
<name>A0A117LEX7_9EURY</name>
<proteinExistence type="predicted"/>
<dbReference type="Pfam" id="PF01497">
    <property type="entry name" value="Peripla_BP_2"/>
    <property type="match status" value="1"/>
</dbReference>